<reference evidence="2" key="1">
    <citation type="submission" date="2021-01" db="EMBL/GenBank/DDBJ databases">
        <title>Caligus Genome Assembly.</title>
        <authorList>
            <person name="Gallardo-Escarate C."/>
        </authorList>
    </citation>
    <scope>NUCLEOTIDE SEQUENCE [LARGE SCALE GENOMIC DNA]</scope>
</reference>
<gene>
    <name evidence="1" type="ORF">FKW44_000334</name>
</gene>
<evidence type="ECO:0000313" key="2">
    <source>
        <dbReference type="Proteomes" id="UP000595437"/>
    </source>
</evidence>
<accession>A0A7T8KHE0</accession>
<dbReference type="Proteomes" id="UP000595437">
    <property type="component" value="Chromosome 1"/>
</dbReference>
<feature type="non-terminal residue" evidence="1">
    <location>
        <position position="1"/>
    </location>
</feature>
<keyword evidence="2" id="KW-1185">Reference proteome</keyword>
<organism evidence="1 2">
    <name type="scientific">Caligus rogercresseyi</name>
    <name type="common">Sea louse</name>
    <dbReference type="NCBI Taxonomy" id="217165"/>
    <lineage>
        <taxon>Eukaryota</taxon>
        <taxon>Metazoa</taxon>
        <taxon>Ecdysozoa</taxon>
        <taxon>Arthropoda</taxon>
        <taxon>Crustacea</taxon>
        <taxon>Multicrustacea</taxon>
        <taxon>Hexanauplia</taxon>
        <taxon>Copepoda</taxon>
        <taxon>Siphonostomatoida</taxon>
        <taxon>Caligidae</taxon>
        <taxon>Caligus</taxon>
    </lineage>
</organism>
<sequence length="74" mass="8916">QAAFLSLREIVEPPQTMHNKEKEGITKRHIQTIFFPPYTRKKYMDIIRRYAATIYGERFKVSWIEGWLAINKIF</sequence>
<dbReference type="EMBL" id="CP045890">
    <property type="protein sequence ID" value="QQP55871.1"/>
    <property type="molecule type" value="Genomic_DNA"/>
</dbReference>
<name>A0A7T8KHE0_CALRO</name>
<protein>
    <submittedName>
        <fullName evidence="1">Uncharacterized protein</fullName>
    </submittedName>
</protein>
<proteinExistence type="predicted"/>
<evidence type="ECO:0000313" key="1">
    <source>
        <dbReference type="EMBL" id="QQP55871.1"/>
    </source>
</evidence>
<dbReference type="AlphaFoldDB" id="A0A7T8KHE0"/>